<gene>
    <name evidence="2" type="ORF">P171DRAFT_483616</name>
</gene>
<protein>
    <submittedName>
        <fullName evidence="2">Uncharacterized protein</fullName>
    </submittedName>
</protein>
<dbReference type="OrthoDB" id="408631at2759"/>
<organism evidence="2 3">
    <name type="scientific">Karstenula rhodostoma CBS 690.94</name>
    <dbReference type="NCBI Taxonomy" id="1392251"/>
    <lineage>
        <taxon>Eukaryota</taxon>
        <taxon>Fungi</taxon>
        <taxon>Dikarya</taxon>
        <taxon>Ascomycota</taxon>
        <taxon>Pezizomycotina</taxon>
        <taxon>Dothideomycetes</taxon>
        <taxon>Pleosporomycetidae</taxon>
        <taxon>Pleosporales</taxon>
        <taxon>Massarineae</taxon>
        <taxon>Didymosphaeriaceae</taxon>
        <taxon>Karstenula</taxon>
    </lineage>
</organism>
<feature type="region of interest" description="Disordered" evidence="1">
    <location>
        <begin position="74"/>
        <end position="101"/>
    </location>
</feature>
<evidence type="ECO:0000313" key="3">
    <source>
        <dbReference type="Proteomes" id="UP000799764"/>
    </source>
</evidence>
<proteinExistence type="predicted"/>
<name>A0A9P4UEA8_9PLEO</name>
<feature type="region of interest" description="Disordered" evidence="1">
    <location>
        <begin position="1"/>
        <end position="23"/>
    </location>
</feature>
<dbReference type="EMBL" id="MU001498">
    <property type="protein sequence ID" value="KAF2446258.1"/>
    <property type="molecule type" value="Genomic_DNA"/>
</dbReference>
<keyword evidence="3" id="KW-1185">Reference proteome</keyword>
<sequence>MPPRTEVEVAGSARKSRVDVDSDPSMVRYERDSNKLAPRNGELANSVRLAREQQLALHPVTIEAQRHIDMLPNTTHEERCDPSNSPFYKDLRGLKLPKTRH</sequence>
<dbReference type="AlphaFoldDB" id="A0A9P4UEA8"/>
<comment type="caution">
    <text evidence="2">The sequence shown here is derived from an EMBL/GenBank/DDBJ whole genome shotgun (WGS) entry which is preliminary data.</text>
</comment>
<reference evidence="2" key="1">
    <citation type="journal article" date="2020" name="Stud. Mycol.">
        <title>101 Dothideomycetes genomes: a test case for predicting lifestyles and emergence of pathogens.</title>
        <authorList>
            <person name="Haridas S."/>
            <person name="Albert R."/>
            <person name="Binder M."/>
            <person name="Bloem J."/>
            <person name="Labutti K."/>
            <person name="Salamov A."/>
            <person name="Andreopoulos B."/>
            <person name="Baker S."/>
            <person name="Barry K."/>
            <person name="Bills G."/>
            <person name="Bluhm B."/>
            <person name="Cannon C."/>
            <person name="Castanera R."/>
            <person name="Culley D."/>
            <person name="Daum C."/>
            <person name="Ezra D."/>
            <person name="Gonzalez J."/>
            <person name="Henrissat B."/>
            <person name="Kuo A."/>
            <person name="Liang C."/>
            <person name="Lipzen A."/>
            <person name="Lutzoni F."/>
            <person name="Magnuson J."/>
            <person name="Mondo S."/>
            <person name="Nolan M."/>
            <person name="Ohm R."/>
            <person name="Pangilinan J."/>
            <person name="Park H.-J."/>
            <person name="Ramirez L."/>
            <person name="Alfaro M."/>
            <person name="Sun H."/>
            <person name="Tritt A."/>
            <person name="Yoshinaga Y."/>
            <person name="Zwiers L.-H."/>
            <person name="Turgeon B."/>
            <person name="Goodwin S."/>
            <person name="Spatafora J."/>
            <person name="Crous P."/>
            <person name="Grigoriev I."/>
        </authorList>
    </citation>
    <scope>NUCLEOTIDE SEQUENCE</scope>
    <source>
        <strain evidence="2">CBS 690.94</strain>
    </source>
</reference>
<dbReference type="Proteomes" id="UP000799764">
    <property type="component" value="Unassembled WGS sequence"/>
</dbReference>
<evidence type="ECO:0000256" key="1">
    <source>
        <dbReference type="SAM" id="MobiDB-lite"/>
    </source>
</evidence>
<accession>A0A9P4UEA8</accession>
<evidence type="ECO:0000313" key="2">
    <source>
        <dbReference type="EMBL" id="KAF2446258.1"/>
    </source>
</evidence>